<sequence>MNHRILNLLFCLTITCLIATGCVFMRTYAERPSNETILIQKKTTVVFSKIFKKYPDVILPCDAIAHFAIAHLTTLEIYPADITSYWTMLFKYLDVVDEECKQLIIILFNDITPYMVFNDGEPIPEPTLSHLKAFFNGVILAVDAQIVRKLQPKIKGFDI</sequence>
<comment type="caution">
    <text evidence="1">The sequence shown here is derived from an EMBL/GenBank/DDBJ whole genome shotgun (WGS) entry which is preliminary data.</text>
</comment>
<gene>
    <name evidence="1" type="ORF">LCGC14_2854840</name>
</gene>
<name>A0A0F8YU50_9ZZZZ</name>
<dbReference type="EMBL" id="LAZR01055012">
    <property type="protein sequence ID" value="KKK77315.1"/>
    <property type="molecule type" value="Genomic_DNA"/>
</dbReference>
<evidence type="ECO:0000313" key="1">
    <source>
        <dbReference type="EMBL" id="KKK77315.1"/>
    </source>
</evidence>
<reference evidence="1" key="1">
    <citation type="journal article" date="2015" name="Nature">
        <title>Complex archaea that bridge the gap between prokaryotes and eukaryotes.</title>
        <authorList>
            <person name="Spang A."/>
            <person name="Saw J.H."/>
            <person name="Jorgensen S.L."/>
            <person name="Zaremba-Niedzwiedzka K."/>
            <person name="Martijn J."/>
            <person name="Lind A.E."/>
            <person name="van Eijk R."/>
            <person name="Schleper C."/>
            <person name="Guy L."/>
            <person name="Ettema T.J."/>
        </authorList>
    </citation>
    <scope>NUCLEOTIDE SEQUENCE</scope>
</reference>
<accession>A0A0F8YU50</accession>
<dbReference type="AlphaFoldDB" id="A0A0F8YU50"/>
<proteinExistence type="predicted"/>
<protein>
    <recommendedName>
        <fullName evidence="2">Lipoprotein</fullName>
    </recommendedName>
</protein>
<evidence type="ECO:0008006" key="2">
    <source>
        <dbReference type="Google" id="ProtNLM"/>
    </source>
</evidence>
<dbReference type="PROSITE" id="PS51257">
    <property type="entry name" value="PROKAR_LIPOPROTEIN"/>
    <property type="match status" value="1"/>
</dbReference>
<organism evidence="1">
    <name type="scientific">marine sediment metagenome</name>
    <dbReference type="NCBI Taxonomy" id="412755"/>
    <lineage>
        <taxon>unclassified sequences</taxon>
        <taxon>metagenomes</taxon>
        <taxon>ecological metagenomes</taxon>
    </lineage>
</organism>